<keyword evidence="3" id="KW-1185">Reference proteome</keyword>
<dbReference type="AlphaFoldDB" id="A0A448X2F7"/>
<gene>
    <name evidence="2" type="ORF">PXEA_LOCUS19892</name>
</gene>
<protein>
    <submittedName>
        <fullName evidence="2">Uncharacterized protein</fullName>
    </submittedName>
</protein>
<evidence type="ECO:0000313" key="3">
    <source>
        <dbReference type="Proteomes" id="UP000784294"/>
    </source>
</evidence>
<name>A0A448X2F7_9PLAT</name>
<dbReference type="EMBL" id="CAAALY010080365">
    <property type="protein sequence ID" value="VEL26452.1"/>
    <property type="molecule type" value="Genomic_DNA"/>
</dbReference>
<dbReference type="Proteomes" id="UP000784294">
    <property type="component" value="Unassembled WGS sequence"/>
</dbReference>
<dbReference type="OrthoDB" id="5823771at2759"/>
<organism evidence="2 3">
    <name type="scientific">Protopolystoma xenopodis</name>
    <dbReference type="NCBI Taxonomy" id="117903"/>
    <lineage>
        <taxon>Eukaryota</taxon>
        <taxon>Metazoa</taxon>
        <taxon>Spiralia</taxon>
        <taxon>Lophotrochozoa</taxon>
        <taxon>Platyhelminthes</taxon>
        <taxon>Monogenea</taxon>
        <taxon>Polyopisthocotylea</taxon>
        <taxon>Polystomatidea</taxon>
        <taxon>Polystomatidae</taxon>
        <taxon>Protopolystoma</taxon>
    </lineage>
</organism>
<evidence type="ECO:0000313" key="2">
    <source>
        <dbReference type="EMBL" id="VEL26452.1"/>
    </source>
</evidence>
<proteinExistence type="predicted"/>
<accession>A0A448X2F7</accession>
<sequence length="220" mass="22976">MLKYLGGFIAIAIGYMTAWTAVNLDYISSSPWGTLVPASASSPSSSTASSSPSSYSSSSASPSASTTESALLLPQVPGLVGPDQLSGSESTKGWAGRSPIDRVWQPKFPLEGSNPSRATATNWLGVGSSAFSVGMTEWAQLVVPRDDSVSRTRWNRASSLGNSRSNDSTSLSTVNLAAMSLQLGEEPVVGLAELSAKSSQVVRFLVCRAKNAIYTFCPAI</sequence>
<comment type="caution">
    <text evidence="2">The sequence shown here is derived from an EMBL/GenBank/DDBJ whole genome shotgun (WGS) entry which is preliminary data.</text>
</comment>
<feature type="region of interest" description="Disordered" evidence="1">
    <location>
        <begin position="38"/>
        <end position="61"/>
    </location>
</feature>
<reference evidence="2" key="1">
    <citation type="submission" date="2018-11" db="EMBL/GenBank/DDBJ databases">
        <authorList>
            <consortium name="Pathogen Informatics"/>
        </authorList>
    </citation>
    <scope>NUCLEOTIDE SEQUENCE</scope>
</reference>
<evidence type="ECO:0000256" key="1">
    <source>
        <dbReference type="SAM" id="MobiDB-lite"/>
    </source>
</evidence>